<sequence>MTSLWPHKKKLRRVTSSRESGRRSRIWKKKQIEDQQFQVSHLRNNKTPMSEKLLALFESNQQVMEHNAQLKEKVASLQVIVSSSFAPLRSNGMGEAAVDVGSGSSGTKSEGTGTLNL</sequence>
<accession>A0ACB9R6J4</accession>
<name>A0ACB9R6J4_9MYRT</name>
<reference evidence="2" key="1">
    <citation type="journal article" date="2023" name="Front. Plant Sci.">
        <title>Chromosomal-level genome assembly of Melastoma candidum provides insights into trichome evolution.</title>
        <authorList>
            <person name="Zhong Y."/>
            <person name="Wu W."/>
            <person name="Sun C."/>
            <person name="Zou P."/>
            <person name="Liu Y."/>
            <person name="Dai S."/>
            <person name="Zhou R."/>
        </authorList>
    </citation>
    <scope>NUCLEOTIDE SEQUENCE [LARGE SCALE GENOMIC DNA]</scope>
</reference>
<proteinExistence type="predicted"/>
<comment type="caution">
    <text evidence="1">The sequence shown here is derived from an EMBL/GenBank/DDBJ whole genome shotgun (WGS) entry which is preliminary data.</text>
</comment>
<organism evidence="1 2">
    <name type="scientific">Melastoma candidum</name>
    <dbReference type="NCBI Taxonomy" id="119954"/>
    <lineage>
        <taxon>Eukaryota</taxon>
        <taxon>Viridiplantae</taxon>
        <taxon>Streptophyta</taxon>
        <taxon>Embryophyta</taxon>
        <taxon>Tracheophyta</taxon>
        <taxon>Spermatophyta</taxon>
        <taxon>Magnoliopsida</taxon>
        <taxon>eudicotyledons</taxon>
        <taxon>Gunneridae</taxon>
        <taxon>Pentapetalae</taxon>
        <taxon>rosids</taxon>
        <taxon>malvids</taxon>
        <taxon>Myrtales</taxon>
        <taxon>Melastomataceae</taxon>
        <taxon>Melastomatoideae</taxon>
        <taxon>Melastomateae</taxon>
        <taxon>Melastoma</taxon>
    </lineage>
</organism>
<keyword evidence="2" id="KW-1185">Reference proteome</keyword>
<evidence type="ECO:0000313" key="1">
    <source>
        <dbReference type="EMBL" id="KAI4374503.1"/>
    </source>
</evidence>
<evidence type="ECO:0000313" key="2">
    <source>
        <dbReference type="Proteomes" id="UP001057402"/>
    </source>
</evidence>
<dbReference type="Proteomes" id="UP001057402">
    <property type="component" value="Chromosome 4"/>
</dbReference>
<dbReference type="EMBL" id="CM042883">
    <property type="protein sequence ID" value="KAI4374503.1"/>
    <property type="molecule type" value="Genomic_DNA"/>
</dbReference>
<protein>
    <submittedName>
        <fullName evidence="1">Uncharacterized protein</fullName>
    </submittedName>
</protein>
<gene>
    <name evidence="1" type="ORF">MLD38_012489</name>
</gene>